<dbReference type="Proteomes" id="UP000053555">
    <property type="component" value="Unassembled WGS sequence"/>
</dbReference>
<feature type="region of interest" description="Disordered" evidence="1">
    <location>
        <begin position="471"/>
        <end position="491"/>
    </location>
</feature>
<feature type="domain" description="HSA" evidence="2">
    <location>
        <begin position="578"/>
        <end position="653"/>
    </location>
</feature>
<feature type="compositionally biased region" description="Low complexity" evidence="1">
    <location>
        <begin position="1383"/>
        <end position="1410"/>
    </location>
</feature>
<dbReference type="InterPro" id="IPR044798">
    <property type="entry name" value="EAF1A/B"/>
</dbReference>
<feature type="region of interest" description="Disordered" evidence="1">
    <location>
        <begin position="1208"/>
        <end position="1265"/>
    </location>
</feature>
<feature type="region of interest" description="Disordered" evidence="1">
    <location>
        <begin position="424"/>
        <end position="452"/>
    </location>
</feature>
<feature type="compositionally biased region" description="Polar residues" evidence="1">
    <location>
        <begin position="1458"/>
        <end position="1472"/>
    </location>
</feature>
<feature type="region of interest" description="Disordered" evidence="1">
    <location>
        <begin position="1280"/>
        <end position="1410"/>
    </location>
</feature>
<dbReference type="GO" id="GO:0035267">
    <property type="term" value="C:NuA4 histone acetyltransferase complex"/>
    <property type="evidence" value="ECO:0007669"/>
    <property type="project" value="InterPro"/>
</dbReference>
<feature type="compositionally biased region" description="Low complexity" evidence="1">
    <location>
        <begin position="1694"/>
        <end position="1709"/>
    </location>
</feature>
<feature type="region of interest" description="Disordered" evidence="1">
    <location>
        <begin position="1458"/>
        <end position="1589"/>
    </location>
</feature>
<feature type="compositionally biased region" description="Polar residues" evidence="1">
    <location>
        <begin position="1612"/>
        <end position="1693"/>
    </location>
</feature>
<feature type="compositionally biased region" description="Low complexity" evidence="1">
    <location>
        <begin position="1284"/>
        <end position="1325"/>
    </location>
</feature>
<feature type="compositionally biased region" description="Polar residues" evidence="1">
    <location>
        <begin position="1208"/>
        <end position="1232"/>
    </location>
</feature>
<proteinExistence type="predicted"/>
<protein>
    <submittedName>
        <fullName evidence="3">E1A-binding protein p400</fullName>
        <ecNumber evidence="3">3.6.4.-</ecNumber>
    </submittedName>
</protein>
<feature type="compositionally biased region" description="Basic residues" evidence="1">
    <location>
        <begin position="188"/>
        <end position="198"/>
    </location>
</feature>
<feature type="region of interest" description="Disordered" evidence="1">
    <location>
        <begin position="999"/>
        <end position="1019"/>
    </location>
</feature>
<accession>A0A0B2PNJ1</accession>
<feature type="compositionally biased region" description="Polar residues" evidence="1">
    <location>
        <begin position="229"/>
        <end position="248"/>
    </location>
</feature>
<dbReference type="Pfam" id="PF07529">
    <property type="entry name" value="HSA"/>
    <property type="match status" value="1"/>
</dbReference>
<dbReference type="SMART" id="SM00573">
    <property type="entry name" value="HSA"/>
    <property type="match status" value="1"/>
</dbReference>
<dbReference type="EMBL" id="KN664071">
    <property type="protein sequence ID" value="KHN11006.1"/>
    <property type="molecule type" value="Genomic_DNA"/>
</dbReference>
<dbReference type="PANTHER" id="PTHR46774:SF3">
    <property type="entry name" value="CHROMATIN MODIFICATION-RELATED PROTEIN EAF1 A-RELATED"/>
    <property type="match status" value="1"/>
</dbReference>
<feature type="compositionally biased region" description="Polar residues" evidence="1">
    <location>
        <begin position="1365"/>
        <end position="1379"/>
    </location>
</feature>
<dbReference type="EC" id="3.6.4.-" evidence="3"/>
<feature type="compositionally biased region" description="Low complexity" evidence="1">
    <location>
        <begin position="1559"/>
        <end position="1572"/>
    </location>
</feature>
<feature type="region of interest" description="Disordered" evidence="1">
    <location>
        <begin position="1608"/>
        <end position="1709"/>
    </location>
</feature>
<feature type="compositionally biased region" description="Polar residues" evidence="1">
    <location>
        <begin position="424"/>
        <end position="441"/>
    </location>
</feature>
<evidence type="ECO:0000313" key="3">
    <source>
        <dbReference type="EMBL" id="KHN11006.1"/>
    </source>
</evidence>
<feature type="compositionally biased region" description="Polar residues" evidence="1">
    <location>
        <begin position="1423"/>
        <end position="1442"/>
    </location>
</feature>
<feature type="compositionally biased region" description="Low complexity" evidence="1">
    <location>
        <begin position="1241"/>
        <end position="1260"/>
    </location>
</feature>
<feature type="region of interest" description="Disordered" evidence="1">
    <location>
        <begin position="108"/>
        <end position="135"/>
    </location>
</feature>
<feature type="compositionally biased region" description="Polar residues" evidence="1">
    <location>
        <begin position="1532"/>
        <end position="1558"/>
    </location>
</feature>
<dbReference type="PANTHER" id="PTHR46774">
    <property type="entry name" value="CHROMATIN MODIFICATION-RELATED PROTEIN EAF1 A-RELATED"/>
    <property type="match status" value="1"/>
</dbReference>
<name>A0A0B2PNJ1_GLYSO</name>
<sequence>MHGCNSGSALLVNAEVDSMGGVVDGGVGIGLKTSPRRAAIEKAQAELRLEYDAREERRRELQFLEKGGNPLDFKLGNGASVSVQSTSLTDQHQEQFVTSEAKGSFVLTASPHGDSVDSSARPGVPSLSEPNTADNLLLFDGDNELLEGEKRSLHSNKRNNIAPSEQSSRIGGNQNAKETEDSAIFRPYARRNRSKPNHGPRGGSRDLKGIISDTNKQKDHNVLSVSKPKPTSSNGEVLSKDPTSNNPLGNELVGVRACQTASGSASVPEDKLDIVMNKNFKEDQRIVPSQDDIVQNSVVLASREAKAVGERDLGTSGDLEPSPCAVTKQPGNESCSGQPNGFGNIKLDRVGVPNGDQNCSAALGMKNYSEFSCAQTSLARDVNNNNNNMCSNTKNIDANGNTVEQTSEFDQKLNLTGCGVVKESSNTNAGESGVTSNNQHATGYENHFGSGNMVKSEEDIHINSSGMLNKVKDSPNIKGLHNNGSSISNADKEKSVGLMDHPNCIMEDSCERLQVPMDVSFSTTQTAPVEKVTTTTASDCQPCSTHNLKLPDKALEDSILEEAKIIEVKRKRIAELSVRTLPSQIHRKSHWGFVLEEMTWLANDFAQERLWKITAAAQLSHQASFTSRLRFEKQSEHLGVKILSHNMAKAVMQFWNSIELLLDNDVPGRNCIDGSVESGNIDSDEASGNRRSNSKMATSKYLDGQNPRKQVVFKVHSYALRFLKDSRSLGISSQAEAPTTPDKISDSGIVDMSWDDHLTEENLFYTVPPTAMEAYRKSIESHFLQYEKTGSSIQEEVETSMYDAAAEFGHEEVAYDEDEGENSTYYLPGVYEGSRSSKSFQKKHKNRIKSYTHKSSEIGIDLPYGRYSTGAQPSVLFGRRPASLNVGSIPTKRMRTASRQRVVSPFAVISGTVQAHAKTDASSGDTNSFQDDQSTLNVGSQIQKSLEVESVGDFEKQVAYDCGETSVKTKKKKPKNLGSSYDQGWQLDSVVLSEQRDHAKKRLDSHHFEPNGSSGLYGQHSVKKLKPTKQSLDNFDNVAPIANSIPSPAASQMSNMSSPSKFIRIISGGRDRGRKAKALKVSVGQPGSGSPWSLFEDQALVVLVHDMGPNWELVSDAINSTIQFKGGINRSIRPGFQGVPSSSMLSSGGMPSSSMVGIPSPVNMHAGVGAGQGNSMLRPRETVHMMRPGHNQEHQRQMMVPELPMQVTQGNSQGIPAFSGMNSSFNNQTAPPVQSYPGHAQQPHQLSQQQSHLSNPHSLQGPNHATNSQQAYAIRLAKERHLQHQQQRYLQHQQQQQLAASSSLSPHAQPQSQLSVSSPLQNSSQAQPQNSLQQVSLSPVTPTSPLTPMSSQHQQQKHHLPHGFSRNTSASALPNQAAKQRQRQPQQRQYPQPGRQHPNQPQHAQSQQQAKLLKGLGRGNMLIHQNNSVDPSHLNGLSVSPGSQTVEKVDQIMPVMQGQNLYPGSGNPNQPSKPLVAAHSSNHSQLQQKLHSGPANTTLKQPQPVVSPSDNSIQGHVLSVTAGHMASPPQPTVASNHHQLKQSNQTQSNVQRMLQQNCQVQSESSSMSQSDSPKVDQHPANRASQVSTNTAMSPVCMDAASVTVVPPSASSQWKTSESPFDSNVPNPVTQASSLGSTPVGNSAGNELPTITQELGPQQLSTSLPSHAHNSGGQWQQNKLHLNPSNPNNHVSLQNISSSNRSRSNILPQI</sequence>
<feature type="compositionally biased region" description="Polar residues" evidence="1">
    <location>
        <begin position="1479"/>
        <end position="1514"/>
    </location>
</feature>
<feature type="region of interest" description="Disordered" evidence="1">
    <location>
        <begin position="675"/>
        <end position="695"/>
    </location>
</feature>
<dbReference type="PROSITE" id="PS51204">
    <property type="entry name" value="HSA"/>
    <property type="match status" value="1"/>
</dbReference>
<reference evidence="3" key="1">
    <citation type="submission" date="2014-07" db="EMBL/GenBank/DDBJ databases">
        <title>Identification of a novel salt tolerance gene in wild soybean by whole-genome sequencing.</title>
        <authorList>
            <person name="Lam H.-M."/>
            <person name="Qi X."/>
            <person name="Li M.-W."/>
            <person name="Liu X."/>
            <person name="Xie M."/>
            <person name="Ni M."/>
            <person name="Xu X."/>
        </authorList>
    </citation>
    <scope>NUCLEOTIDE SEQUENCE [LARGE SCALE GENOMIC DNA]</scope>
    <source>
        <tissue evidence="3">Root</tissue>
    </source>
</reference>
<evidence type="ECO:0000256" key="1">
    <source>
        <dbReference type="SAM" id="MobiDB-lite"/>
    </source>
</evidence>
<feature type="region of interest" description="Disordered" evidence="1">
    <location>
        <begin position="1422"/>
        <end position="1442"/>
    </location>
</feature>
<keyword evidence="3" id="KW-0378">Hydrolase</keyword>
<organism evidence="3">
    <name type="scientific">Glycine soja</name>
    <name type="common">Wild soybean</name>
    <dbReference type="NCBI Taxonomy" id="3848"/>
    <lineage>
        <taxon>Eukaryota</taxon>
        <taxon>Viridiplantae</taxon>
        <taxon>Streptophyta</taxon>
        <taxon>Embryophyta</taxon>
        <taxon>Tracheophyta</taxon>
        <taxon>Spermatophyta</taxon>
        <taxon>Magnoliopsida</taxon>
        <taxon>eudicotyledons</taxon>
        <taxon>Gunneridae</taxon>
        <taxon>Pentapetalae</taxon>
        <taxon>rosids</taxon>
        <taxon>fabids</taxon>
        <taxon>Fabales</taxon>
        <taxon>Fabaceae</taxon>
        <taxon>Papilionoideae</taxon>
        <taxon>50 kb inversion clade</taxon>
        <taxon>NPAAA clade</taxon>
        <taxon>indigoferoid/millettioid clade</taxon>
        <taxon>Phaseoleae</taxon>
        <taxon>Glycine</taxon>
        <taxon>Glycine subgen. Soja</taxon>
    </lineage>
</organism>
<dbReference type="GO" id="GO:0016787">
    <property type="term" value="F:hydrolase activity"/>
    <property type="evidence" value="ECO:0007669"/>
    <property type="project" value="UniProtKB-KW"/>
</dbReference>
<gene>
    <name evidence="3" type="ORF">glysoja_026741</name>
</gene>
<evidence type="ECO:0000259" key="2">
    <source>
        <dbReference type="PROSITE" id="PS51204"/>
    </source>
</evidence>
<feature type="region of interest" description="Disordered" evidence="1">
    <location>
        <begin position="150"/>
        <end position="248"/>
    </location>
</feature>
<dbReference type="InterPro" id="IPR014012">
    <property type="entry name" value="HSA_dom"/>
</dbReference>
<feature type="compositionally biased region" description="Polar residues" evidence="1">
    <location>
        <begin position="158"/>
        <end position="176"/>
    </location>
</feature>
<feature type="compositionally biased region" description="Low complexity" evidence="1">
    <location>
        <begin position="1335"/>
        <end position="1351"/>
    </location>
</feature>